<proteinExistence type="predicted"/>
<reference evidence="2" key="1">
    <citation type="submission" date="2021-02" db="EMBL/GenBank/DDBJ databases">
        <authorList>
            <person name="Nowell W R."/>
        </authorList>
    </citation>
    <scope>NUCLEOTIDE SEQUENCE</scope>
</reference>
<evidence type="ECO:0000259" key="1">
    <source>
        <dbReference type="Pfam" id="PF03372"/>
    </source>
</evidence>
<sequence length="324" mass="37534">MAVRIVSYNILVPIYAEQVDYYDKCDPKYLKTDYRWNLIQNQFEREITKYENTVVCIQELCLSLLPKLEIFFRRMNYSLFHNLYGGEWNDYMGVGIAIPLSMQLDDISFVKIGDYIRSVCKKWENRMDQNQDVSCENTEEVPDPWEAAMDRSNTLICMKVTINKRPLCIGTYHMPCMYKYPDIMAIHASIVKDLVFKYASGCNVILAGDFNFEPTTACYSELTKTGFPAGSFPKSKVYEVSYWPNTEQILKSAYREKNGSEPAYTNYSCTFDQPVYCETLDYIFFAGQMTVDDVLNLPDRPSGRAYPDETNPSDHLLIAASFRF</sequence>
<dbReference type="Proteomes" id="UP000663828">
    <property type="component" value="Unassembled WGS sequence"/>
</dbReference>
<keyword evidence="4" id="KW-1185">Reference proteome</keyword>
<dbReference type="EMBL" id="CAJNOJ010000055">
    <property type="protein sequence ID" value="CAF0978400.1"/>
    <property type="molecule type" value="Genomic_DNA"/>
</dbReference>
<dbReference type="Proteomes" id="UP000663852">
    <property type="component" value="Unassembled WGS sequence"/>
</dbReference>
<organism evidence="2 5">
    <name type="scientific">Adineta ricciae</name>
    <name type="common">Rotifer</name>
    <dbReference type="NCBI Taxonomy" id="249248"/>
    <lineage>
        <taxon>Eukaryota</taxon>
        <taxon>Metazoa</taxon>
        <taxon>Spiralia</taxon>
        <taxon>Gnathifera</taxon>
        <taxon>Rotifera</taxon>
        <taxon>Eurotatoria</taxon>
        <taxon>Bdelloidea</taxon>
        <taxon>Adinetida</taxon>
        <taxon>Adinetidae</taxon>
        <taxon>Adineta</taxon>
    </lineage>
</organism>
<feature type="domain" description="Endonuclease/exonuclease/phosphatase" evidence="1">
    <location>
        <begin position="42"/>
        <end position="315"/>
    </location>
</feature>
<evidence type="ECO:0000313" key="4">
    <source>
        <dbReference type="Proteomes" id="UP000663828"/>
    </source>
</evidence>
<accession>A0A814F9Q2</accession>
<protein>
    <recommendedName>
        <fullName evidence="1">Endonuclease/exonuclease/phosphatase domain-containing protein</fullName>
    </recommendedName>
</protein>
<dbReference type="GO" id="GO:0000175">
    <property type="term" value="F:3'-5'-RNA exonuclease activity"/>
    <property type="evidence" value="ECO:0007669"/>
    <property type="project" value="TreeGrafter"/>
</dbReference>
<dbReference type="Gene3D" id="3.60.10.10">
    <property type="entry name" value="Endonuclease/exonuclease/phosphatase"/>
    <property type="match status" value="1"/>
</dbReference>
<evidence type="ECO:0000313" key="3">
    <source>
        <dbReference type="EMBL" id="CAF1587693.1"/>
    </source>
</evidence>
<dbReference type="EMBL" id="CAJNOR010006166">
    <property type="protein sequence ID" value="CAF1587693.1"/>
    <property type="molecule type" value="Genomic_DNA"/>
</dbReference>
<dbReference type="Pfam" id="PF03372">
    <property type="entry name" value="Exo_endo_phos"/>
    <property type="match status" value="1"/>
</dbReference>
<dbReference type="AlphaFoldDB" id="A0A814F9Q2"/>
<name>A0A814F9Q2_ADIRI</name>
<dbReference type="InterPro" id="IPR050410">
    <property type="entry name" value="CCR4/nocturin_mRNA_transcr"/>
</dbReference>
<dbReference type="PANTHER" id="PTHR12121:SF101">
    <property type="entry name" value="ENDONUCLEASE_EXONUCLEASE_PHOSPHATASE DOMAIN-CONTAINING PROTEIN"/>
    <property type="match status" value="1"/>
</dbReference>
<dbReference type="InterPro" id="IPR036691">
    <property type="entry name" value="Endo/exonu/phosph_ase_sf"/>
</dbReference>
<dbReference type="PANTHER" id="PTHR12121">
    <property type="entry name" value="CARBON CATABOLITE REPRESSOR PROTEIN 4"/>
    <property type="match status" value="1"/>
</dbReference>
<dbReference type="InterPro" id="IPR005135">
    <property type="entry name" value="Endo/exonuclease/phosphatase"/>
</dbReference>
<evidence type="ECO:0000313" key="5">
    <source>
        <dbReference type="Proteomes" id="UP000663852"/>
    </source>
</evidence>
<dbReference type="OrthoDB" id="276515at2759"/>
<dbReference type="SUPFAM" id="SSF56219">
    <property type="entry name" value="DNase I-like"/>
    <property type="match status" value="1"/>
</dbReference>
<evidence type="ECO:0000313" key="2">
    <source>
        <dbReference type="EMBL" id="CAF0978400.1"/>
    </source>
</evidence>
<gene>
    <name evidence="2" type="ORF">EDS130_LOCUS13739</name>
    <name evidence="3" type="ORF">XAT740_LOCUS46215</name>
</gene>
<comment type="caution">
    <text evidence="2">The sequence shown here is derived from an EMBL/GenBank/DDBJ whole genome shotgun (WGS) entry which is preliminary data.</text>
</comment>